<gene>
    <name evidence="1" type="ORF">MSPICULIGERA_LOCUS25519</name>
</gene>
<protein>
    <submittedName>
        <fullName evidence="1">Uncharacterized protein</fullName>
    </submittedName>
</protein>
<evidence type="ECO:0000313" key="2">
    <source>
        <dbReference type="Proteomes" id="UP001177023"/>
    </source>
</evidence>
<name>A0AA36DH60_9BILA</name>
<dbReference type="Proteomes" id="UP001177023">
    <property type="component" value="Unassembled WGS sequence"/>
</dbReference>
<keyword evidence="2" id="KW-1185">Reference proteome</keyword>
<evidence type="ECO:0000313" key="1">
    <source>
        <dbReference type="EMBL" id="CAJ0587560.1"/>
    </source>
</evidence>
<dbReference type="EMBL" id="CATQJA010002710">
    <property type="protein sequence ID" value="CAJ0587560.1"/>
    <property type="molecule type" value="Genomic_DNA"/>
</dbReference>
<organism evidence="1 2">
    <name type="scientific">Mesorhabditis spiculigera</name>
    <dbReference type="NCBI Taxonomy" id="96644"/>
    <lineage>
        <taxon>Eukaryota</taxon>
        <taxon>Metazoa</taxon>
        <taxon>Ecdysozoa</taxon>
        <taxon>Nematoda</taxon>
        <taxon>Chromadorea</taxon>
        <taxon>Rhabditida</taxon>
        <taxon>Rhabditina</taxon>
        <taxon>Rhabditomorpha</taxon>
        <taxon>Rhabditoidea</taxon>
        <taxon>Rhabditidae</taxon>
        <taxon>Mesorhabditinae</taxon>
        <taxon>Mesorhabditis</taxon>
    </lineage>
</organism>
<accession>A0AA36DH60</accession>
<comment type="caution">
    <text evidence="1">The sequence shown here is derived from an EMBL/GenBank/DDBJ whole genome shotgun (WGS) entry which is preliminary data.</text>
</comment>
<feature type="non-terminal residue" evidence="1">
    <location>
        <position position="1"/>
    </location>
</feature>
<sequence length="192" mass="21924">MTPTRSSLTQSRHVLEAISYLAEFGKDDQVTEEEIVDRRALLVDDIRVLTDLASTSRTVTTGLTRINDIYQDMLTLAHRLHRETKDLYATIPHDYQREKVDVSKPHHSIFAAAYLAAYVDNPADLRPGSDIVLKASWAMQEMLTKTAHYAAVSRRTASEYYRLQGEYDVILDRAIYFVETVEALREETPSMV</sequence>
<proteinExistence type="predicted"/>
<reference evidence="1" key="1">
    <citation type="submission" date="2023-06" db="EMBL/GenBank/DDBJ databases">
        <authorList>
            <person name="Delattre M."/>
        </authorList>
    </citation>
    <scope>NUCLEOTIDE SEQUENCE</scope>
    <source>
        <strain evidence="1">AF72</strain>
    </source>
</reference>
<dbReference type="AlphaFoldDB" id="A0AA36DH60"/>